<feature type="transmembrane region" description="Helical" evidence="1">
    <location>
        <begin position="192"/>
        <end position="212"/>
    </location>
</feature>
<dbReference type="PANTHER" id="PTHR24567:SF74">
    <property type="entry name" value="HTH-TYPE TRANSCRIPTIONAL REGULATOR ARCR"/>
    <property type="match status" value="1"/>
</dbReference>
<dbReference type="InterPro" id="IPR018490">
    <property type="entry name" value="cNMP-bd_dom_sf"/>
</dbReference>
<evidence type="ECO:0000313" key="3">
    <source>
        <dbReference type="EMBL" id="QEX17786.1"/>
    </source>
</evidence>
<feature type="domain" description="Cyclic nucleotide-binding" evidence="2">
    <location>
        <begin position="35"/>
        <end position="138"/>
    </location>
</feature>
<evidence type="ECO:0000259" key="2">
    <source>
        <dbReference type="PROSITE" id="PS50042"/>
    </source>
</evidence>
<dbReference type="AlphaFoldDB" id="A0A5J6MSC5"/>
<proteinExistence type="predicted"/>
<dbReference type="CDD" id="cd00038">
    <property type="entry name" value="CAP_ED"/>
    <property type="match status" value="1"/>
</dbReference>
<keyword evidence="1" id="KW-1133">Transmembrane helix</keyword>
<sequence>MTAESSTITSPPSDETSDATADLVHKVEAIGRVPIFSRLDPDDRTMLADFVEEQDAAEGDMLFRTGETGERMYIVCEGAVELATTDKLGQKIVLHDAGPGELFGELSLLDQGPRTANAIATAATHLLVLDRGALLRFVRARPEAALDMMAVMAGRLRATDQRLRQAAVRNANDVMASHATLIQRATDAIAEFSGSFAFLVLHGVLFAAWIGWNVIPGLEAFDPFPFGLLTMCVSLEAIFLSVIVLLSQSRQASKDRIRTDIEYDVNLKAELEVSHLHDKIDNLQAELLKRLNRIERDLDR</sequence>
<dbReference type="InterPro" id="IPR050397">
    <property type="entry name" value="Env_Response_Regulators"/>
</dbReference>
<dbReference type="SMART" id="SM00100">
    <property type="entry name" value="cNMP"/>
    <property type="match status" value="1"/>
</dbReference>
<dbReference type="OrthoDB" id="9795736at2"/>
<evidence type="ECO:0000256" key="1">
    <source>
        <dbReference type="SAM" id="Phobius"/>
    </source>
</evidence>
<dbReference type="InterPro" id="IPR018488">
    <property type="entry name" value="cNMP-bd_CS"/>
</dbReference>
<reference evidence="3 4" key="1">
    <citation type="submission" date="2019-08" db="EMBL/GenBank/DDBJ databases">
        <title>Hyperibacter terrae gen. nov., sp. nov. and Hyperibacter viscosus sp. nov., two new members in the family Rhodospirillaceae isolated from the rhizosphere of Hypericum perforatum.</title>
        <authorList>
            <person name="Noviana Z."/>
        </authorList>
    </citation>
    <scope>NUCLEOTIDE SEQUENCE [LARGE SCALE GENOMIC DNA]</scope>
    <source>
        <strain evidence="3 4">R5913</strain>
    </source>
</reference>
<dbReference type="EMBL" id="CP042906">
    <property type="protein sequence ID" value="QEX17786.1"/>
    <property type="molecule type" value="Genomic_DNA"/>
</dbReference>
<dbReference type="Pfam" id="PF00027">
    <property type="entry name" value="cNMP_binding"/>
    <property type="match status" value="1"/>
</dbReference>
<feature type="transmembrane region" description="Helical" evidence="1">
    <location>
        <begin position="224"/>
        <end position="246"/>
    </location>
</feature>
<dbReference type="PANTHER" id="PTHR24567">
    <property type="entry name" value="CRP FAMILY TRANSCRIPTIONAL REGULATORY PROTEIN"/>
    <property type="match status" value="1"/>
</dbReference>
<organism evidence="3 4">
    <name type="scientific">Hypericibacter terrae</name>
    <dbReference type="NCBI Taxonomy" id="2602015"/>
    <lineage>
        <taxon>Bacteria</taxon>
        <taxon>Pseudomonadati</taxon>
        <taxon>Pseudomonadota</taxon>
        <taxon>Alphaproteobacteria</taxon>
        <taxon>Rhodospirillales</taxon>
        <taxon>Dongiaceae</taxon>
        <taxon>Hypericibacter</taxon>
    </lineage>
</organism>
<dbReference type="GO" id="GO:0005829">
    <property type="term" value="C:cytosol"/>
    <property type="evidence" value="ECO:0007669"/>
    <property type="project" value="TreeGrafter"/>
</dbReference>
<dbReference type="GO" id="GO:0003700">
    <property type="term" value="F:DNA-binding transcription factor activity"/>
    <property type="evidence" value="ECO:0007669"/>
    <property type="project" value="TreeGrafter"/>
</dbReference>
<keyword evidence="1" id="KW-0472">Membrane</keyword>
<gene>
    <name evidence="3" type="ORF">FRZ44_30890</name>
</gene>
<dbReference type="InterPro" id="IPR014710">
    <property type="entry name" value="RmlC-like_jellyroll"/>
</dbReference>
<name>A0A5J6MSC5_9PROT</name>
<accession>A0A5J6MSC5</accession>
<protein>
    <recommendedName>
        <fullName evidence="2">Cyclic nucleotide-binding domain-containing protein</fullName>
    </recommendedName>
</protein>
<dbReference type="InterPro" id="IPR000595">
    <property type="entry name" value="cNMP-bd_dom"/>
</dbReference>
<dbReference type="SUPFAM" id="SSF51206">
    <property type="entry name" value="cAMP-binding domain-like"/>
    <property type="match status" value="1"/>
</dbReference>
<dbReference type="Gene3D" id="2.60.120.10">
    <property type="entry name" value="Jelly Rolls"/>
    <property type="match status" value="1"/>
</dbReference>
<keyword evidence="4" id="KW-1185">Reference proteome</keyword>
<dbReference type="RefSeq" id="WP_151178005.1">
    <property type="nucleotide sequence ID" value="NZ_CP042906.1"/>
</dbReference>
<keyword evidence="1" id="KW-0812">Transmembrane</keyword>
<dbReference type="KEGG" id="htq:FRZ44_30890"/>
<dbReference type="Pfam" id="PF06210">
    <property type="entry name" value="DUF1003"/>
    <property type="match status" value="1"/>
</dbReference>
<dbReference type="InterPro" id="IPR010406">
    <property type="entry name" value="DUF1003"/>
</dbReference>
<dbReference type="PROSITE" id="PS00889">
    <property type="entry name" value="CNMP_BINDING_2"/>
    <property type="match status" value="1"/>
</dbReference>
<evidence type="ECO:0000313" key="4">
    <source>
        <dbReference type="Proteomes" id="UP000326202"/>
    </source>
</evidence>
<dbReference type="Proteomes" id="UP000326202">
    <property type="component" value="Chromosome"/>
</dbReference>
<dbReference type="PROSITE" id="PS50042">
    <property type="entry name" value="CNMP_BINDING_3"/>
    <property type="match status" value="1"/>
</dbReference>